<dbReference type="GeneID" id="30928015"/>
<dbReference type="EMBL" id="LT719092">
    <property type="protein sequence ID" value="SJK85223.1"/>
    <property type="molecule type" value="Genomic_DNA"/>
</dbReference>
<proteinExistence type="predicted"/>
<evidence type="ECO:0000313" key="1">
    <source>
        <dbReference type="EMBL" id="SJK85223.1"/>
    </source>
</evidence>
<sequence length="257" mass="29455">MTAKVNIAGNLPNTFEGVQLALENAERLFNDSQQVSIPTKVALLEIGLEEIAKTWGIFIGYEKNLFERNPQFLKRFLQLTHIKVDEYNKEVSKISKAISDFFDDVGQEYFSNPFDTISFSNHDAKIEFLSKFIKYIREIQLPILRTSSDRGKLRRDILGRYLSKSKSADMKKADEIIDDILDIDDEQLGDIVSLKEYGLYLHVQNDFYISPNARSFEMETLENLLALLIGMAKNEVSLLSIVLLQTKKNKGESEKND</sequence>
<accession>A0A1R4A8E0</accession>
<keyword evidence="2" id="KW-1185">Reference proteome</keyword>
<protein>
    <submittedName>
        <fullName evidence="1">Uncharacterized protein</fullName>
    </submittedName>
</protein>
<gene>
    <name evidence="1" type="ORF">CPM_1426</name>
</gene>
<organism evidence="1 2">
    <name type="scientific">Cuniculiplasma divulgatum</name>
    <dbReference type="NCBI Taxonomy" id="1673428"/>
    <lineage>
        <taxon>Archaea</taxon>
        <taxon>Methanobacteriati</taxon>
        <taxon>Thermoplasmatota</taxon>
        <taxon>Thermoplasmata</taxon>
        <taxon>Thermoplasmatales</taxon>
        <taxon>Cuniculiplasmataceae</taxon>
        <taxon>Cuniculiplasma</taxon>
    </lineage>
</organism>
<evidence type="ECO:0000313" key="2">
    <source>
        <dbReference type="Proteomes" id="UP000187822"/>
    </source>
</evidence>
<dbReference type="OrthoDB" id="383547at2157"/>
<name>A0A1R4A8E0_9ARCH</name>
<dbReference type="AlphaFoldDB" id="A0A1R4A8E0"/>
<dbReference type="RefSeq" id="WP_077076496.1">
    <property type="nucleotide sequence ID" value="NZ_LT719092.1"/>
</dbReference>
<dbReference type="Proteomes" id="UP000187822">
    <property type="component" value="Chromosome I"/>
</dbReference>
<dbReference type="KEGG" id="cdiv:CPM_1426"/>
<reference evidence="2" key="1">
    <citation type="submission" date="2016-06" db="EMBL/GenBank/DDBJ databases">
        <authorList>
            <person name="Toshchakov V.S."/>
        </authorList>
    </citation>
    <scope>NUCLEOTIDE SEQUENCE [LARGE SCALE GENOMIC DNA]</scope>
    <source>
        <strain>PM4 (JCM 30641</strain>
        <strain evidence="2">\VKM B-2940)</strain>
    </source>
</reference>